<sequence>MREQLLDMLEKETAELLTSHSSSEESSSMIETAAYIFLVHVSKPDLAYNDASVTKLVHWLSGQRNAFGGFASAQDTVVSLQALAQYAALIPQEIRDVKSQGCTQCRRLAAAVSMYSYTGSREISNMALVEVEMLSGFIPVSSSVTALEKISLVKKTEIKPDKVTIYLEKLGKTSLKLNISVEQDVEVQNLNAATVHVYDYYKPDDRTAREYVFPCSSDVSKKSSYWNALALESIT</sequence>
<dbReference type="InterPro" id="IPR036595">
    <property type="entry name" value="A-macroglobulin_rcpt-bd_sf"/>
</dbReference>
<comment type="caution">
    <text evidence="2">The sequence shown here is derived from an EMBL/GenBank/DDBJ whole genome shotgun (WGS) entry which is preliminary data.</text>
</comment>
<dbReference type="Pfam" id="PF07677">
    <property type="entry name" value="A2M_recep"/>
    <property type="match status" value="1"/>
</dbReference>
<dbReference type="InterPro" id="IPR011626">
    <property type="entry name" value="Alpha-macroglobulin_TED"/>
</dbReference>
<evidence type="ECO:0000259" key="1">
    <source>
        <dbReference type="SMART" id="SM01361"/>
    </source>
</evidence>
<dbReference type="GO" id="GO:0005615">
    <property type="term" value="C:extracellular space"/>
    <property type="evidence" value="ECO:0007669"/>
    <property type="project" value="InterPro"/>
</dbReference>
<dbReference type="AlphaFoldDB" id="A0A1V4JA79"/>
<evidence type="ECO:0000313" key="3">
    <source>
        <dbReference type="Proteomes" id="UP000190648"/>
    </source>
</evidence>
<protein>
    <recommendedName>
        <fullName evidence="1">Alpha-macroglobulin receptor-binding domain-containing protein</fullName>
    </recommendedName>
</protein>
<organism evidence="2 3">
    <name type="scientific">Patagioenas fasciata monilis</name>
    <dbReference type="NCBI Taxonomy" id="372326"/>
    <lineage>
        <taxon>Eukaryota</taxon>
        <taxon>Metazoa</taxon>
        <taxon>Chordata</taxon>
        <taxon>Craniata</taxon>
        <taxon>Vertebrata</taxon>
        <taxon>Euteleostomi</taxon>
        <taxon>Archelosauria</taxon>
        <taxon>Archosauria</taxon>
        <taxon>Dinosauria</taxon>
        <taxon>Saurischia</taxon>
        <taxon>Theropoda</taxon>
        <taxon>Coelurosauria</taxon>
        <taxon>Aves</taxon>
        <taxon>Neognathae</taxon>
        <taxon>Neoaves</taxon>
        <taxon>Columbimorphae</taxon>
        <taxon>Columbiformes</taxon>
        <taxon>Columbidae</taxon>
        <taxon>Patagioenas</taxon>
    </lineage>
</organism>
<accession>A0A1V4JA79</accession>
<evidence type="ECO:0000313" key="2">
    <source>
        <dbReference type="EMBL" id="OPJ69232.1"/>
    </source>
</evidence>
<dbReference type="InterPro" id="IPR009048">
    <property type="entry name" value="A-macroglobulin_rcpt-bd"/>
</dbReference>
<keyword evidence="3" id="KW-1185">Reference proteome</keyword>
<dbReference type="InterPro" id="IPR050473">
    <property type="entry name" value="A2M/Complement_sys"/>
</dbReference>
<dbReference type="OrthoDB" id="9998011at2759"/>
<dbReference type="Gene3D" id="2.60.40.690">
    <property type="entry name" value="Alpha-macroglobulin, receptor-binding domain"/>
    <property type="match status" value="1"/>
</dbReference>
<dbReference type="SUPFAM" id="SSF49410">
    <property type="entry name" value="Alpha-macroglobulin receptor domain"/>
    <property type="match status" value="1"/>
</dbReference>
<feature type="domain" description="Alpha-macroglobulin receptor-binding" evidence="1">
    <location>
        <begin position="124"/>
        <end position="211"/>
    </location>
</feature>
<name>A0A1V4JA79_PATFA</name>
<proteinExistence type="predicted"/>
<dbReference type="STRING" id="372326.A0A1V4JA79"/>
<dbReference type="SMART" id="SM01361">
    <property type="entry name" value="A2M_recep"/>
    <property type="match status" value="1"/>
</dbReference>
<dbReference type="Pfam" id="PF07678">
    <property type="entry name" value="TED_complement"/>
    <property type="match status" value="1"/>
</dbReference>
<dbReference type="Proteomes" id="UP000190648">
    <property type="component" value="Unassembled WGS sequence"/>
</dbReference>
<reference evidence="2 3" key="1">
    <citation type="submission" date="2016-02" db="EMBL/GenBank/DDBJ databases">
        <title>Band-tailed pigeon sequencing and assembly.</title>
        <authorList>
            <person name="Soares A.E."/>
            <person name="Novak B.J."/>
            <person name="Rice E.S."/>
            <person name="O'Connell B."/>
            <person name="Chang D."/>
            <person name="Weber S."/>
            <person name="Shapiro B."/>
        </authorList>
    </citation>
    <scope>NUCLEOTIDE SEQUENCE [LARGE SCALE GENOMIC DNA]</scope>
    <source>
        <strain evidence="2">BTP2013</strain>
        <tissue evidence="2">Blood</tissue>
    </source>
</reference>
<dbReference type="Gene3D" id="1.50.10.20">
    <property type="match status" value="1"/>
</dbReference>
<dbReference type="SUPFAM" id="SSF48239">
    <property type="entry name" value="Terpenoid cyclases/Protein prenyltransferases"/>
    <property type="match status" value="1"/>
</dbReference>
<dbReference type="InterPro" id="IPR008930">
    <property type="entry name" value="Terpenoid_cyclase/PrenylTrfase"/>
</dbReference>
<dbReference type="EMBL" id="LSYS01008075">
    <property type="protein sequence ID" value="OPJ69232.1"/>
    <property type="molecule type" value="Genomic_DNA"/>
</dbReference>
<dbReference type="PANTHER" id="PTHR11412">
    <property type="entry name" value="MACROGLOBULIN / COMPLEMENT"/>
    <property type="match status" value="1"/>
</dbReference>
<dbReference type="PANTHER" id="PTHR11412:SF185">
    <property type="entry name" value="ALPHA-2-MACROGLOBULIN-LIKE PROTEIN 1"/>
    <property type="match status" value="1"/>
</dbReference>
<gene>
    <name evidence="2" type="ORF">AV530_012333</name>
</gene>